<evidence type="ECO:0000256" key="1">
    <source>
        <dbReference type="SAM" id="Coils"/>
    </source>
</evidence>
<dbReference type="EMBL" id="CDMZ01004071">
    <property type="protein sequence ID" value="CEM48556.1"/>
    <property type="molecule type" value="Genomic_DNA"/>
</dbReference>
<accession>A0A0G4HVQ3</accession>
<keyword evidence="1" id="KW-0175">Coiled coil</keyword>
<organism evidence="2">
    <name type="scientific">Chromera velia CCMP2878</name>
    <dbReference type="NCBI Taxonomy" id="1169474"/>
    <lineage>
        <taxon>Eukaryota</taxon>
        <taxon>Sar</taxon>
        <taxon>Alveolata</taxon>
        <taxon>Colpodellida</taxon>
        <taxon>Chromeraceae</taxon>
        <taxon>Chromera</taxon>
    </lineage>
</organism>
<proteinExistence type="predicted"/>
<protein>
    <submittedName>
        <fullName evidence="2">Uncharacterized protein</fullName>
    </submittedName>
</protein>
<gene>
    <name evidence="2" type="ORF">Cvel_32341</name>
</gene>
<dbReference type="VEuPathDB" id="CryptoDB:Cvel_32341"/>
<sequence>MSSASIFDSHNFEESLSLAILEEDETKRGQRLRALLAGQRGAANSVNLNPYPDPDDRYESMANDYAEDLLKQHQGRVVRLERLLNSGVSERDKTEAKEVVKKAERAKKEKADLEAARTRKKVQKEDVHREAFLTDLMAKPVSIKLSENVSLEGILRWSGFVGSLSNLGNCTTKPSALDVQSVCVENVICAVEVGKKDVEANGIGPELFTSTPRVVASGLPTESPEGKVFLFTAARPLLQQTPRDGKGTVPPAPLSLIEWGRRSLTVQVDGSVLGKFFPSALSRLKEKGGSISKGKMSVRLEGNSGSFLFLRLKVEEEGLWAGEGGGICSVSPLEVQKALQDLMVSSCAASEETPSDAAAVKFVLRRSGGKDIREEDKIQEAEQIRLSLMK</sequence>
<feature type="coiled-coil region" evidence="1">
    <location>
        <begin position="89"/>
        <end position="126"/>
    </location>
</feature>
<evidence type="ECO:0000313" key="2">
    <source>
        <dbReference type="EMBL" id="CEM48556.1"/>
    </source>
</evidence>
<dbReference type="AlphaFoldDB" id="A0A0G4HVQ3"/>
<reference evidence="2" key="1">
    <citation type="submission" date="2014-11" db="EMBL/GenBank/DDBJ databases">
        <authorList>
            <person name="Otto D Thomas"/>
            <person name="Naeem Raeece"/>
        </authorList>
    </citation>
    <scope>NUCLEOTIDE SEQUENCE</scope>
</reference>
<name>A0A0G4HVQ3_9ALVE</name>